<organism evidence="1 2">
    <name type="scientific">Paxillus involutus ATCC 200175</name>
    <dbReference type="NCBI Taxonomy" id="664439"/>
    <lineage>
        <taxon>Eukaryota</taxon>
        <taxon>Fungi</taxon>
        <taxon>Dikarya</taxon>
        <taxon>Basidiomycota</taxon>
        <taxon>Agaricomycotina</taxon>
        <taxon>Agaricomycetes</taxon>
        <taxon>Agaricomycetidae</taxon>
        <taxon>Boletales</taxon>
        <taxon>Paxilineae</taxon>
        <taxon>Paxillaceae</taxon>
        <taxon>Paxillus</taxon>
    </lineage>
</organism>
<proteinExistence type="predicted"/>
<evidence type="ECO:0000313" key="2">
    <source>
        <dbReference type="Proteomes" id="UP000053647"/>
    </source>
</evidence>
<sequence length="223" mass="25074">MQQDDSLREITERINGWIADREQYPNPLNFILPAYETMWRLVAVTVAHVYRCRGNTLHDIVTAFGQNPTEEQFQSFAEDGQQPSMQAIILEALRLHPPTRHIGRASDVSWWKKLFVPSIEIADIEAVHLSEEYGENTSEFNPMRFCPSHTQGRPDLFAFGHGKLSCIASAWAPMAAAVMVANMIEQMEGASFTLTMGPQIGGRNGWEGWTVENERAGSEYVGC</sequence>
<gene>
    <name evidence="1" type="ORF">PAXINDRAFT_99325</name>
</gene>
<protein>
    <recommendedName>
        <fullName evidence="3">Cytochrome P450</fullName>
    </recommendedName>
</protein>
<dbReference type="Proteomes" id="UP000053647">
    <property type="component" value="Unassembled WGS sequence"/>
</dbReference>
<dbReference type="Gene3D" id="1.10.630.10">
    <property type="entry name" value="Cytochrome P450"/>
    <property type="match status" value="1"/>
</dbReference>
<dbReference type="Pfam" id="PF00067">
    <property type="entry name" value="p450"/>
    <property type="match status" value="1"/>
</dbReference>
<dbReference type="InterPro" id="IPR001128">
    <property type="entry name" value="Cyt_P450"/>
</dbReference>
<dbReference type="GO" id="GO:0016705">
    <property type="term" value="F:oxidoreductase activity, acting on paired donors, with incorporation or reduction of molecular oxygen"/>
    <property type="evidence" value="ECO:0007669"/>
    <property type="project" value="InterPro"/>
</dbReference>
<evidence type="ECO:0000313" key="1">
    <source>
        <dbReference type="EMBL" id="KIJ15981.1"/>
    </source>
</evidence>
<accession>A0A0C9UAM3</accession>
<evidence type="ECO:0008006" key="3">
    <source>
        <dbReference type="Google" id="ProtNLM"/>
    </source>
</evidence>
<keyword evidence="2" id="KW-1185">Reference proteome</keyword>
<reference evidence="2" key="2">
    <citation type="submission" date="2015-01" db="EMBL/GenBank/DDBJ databases">
        <title>Evolutionary Origins and Diversification of the Mycorrhizal Mutualists.</title>
        <authorList>
            <consortium name="DOE Joint Genome Institute"/>
            <consortium name="Mycorrhizal Genomics Consortium"/>
            <person name="Kohler A."/>
            <person name="Kuo A."/>
            <person name="Nagy L.G."/>
            <person name="Floudas D."/>
            <person name="Copeland A."/>
            <person name="Barry K.W."/>
            <person name="Cichocki N."/>
            <person name="Veneault-Fourrey C."/>
            <person name="LaButti K."/>
            <person name="Lindquist E.A."/>
            <person name="Lipzen A."/>
            <person name="Lundell T."/>
            <person name="Morin E."/>
            <person name="Murat C."/>
            <person name="Riley R."/>
            <person name="Ohm R."/>
            <person name="Sun H."/>
            <person name="Tunlid A."/>
            <person name="Henrissat B."/>
            <person name="Grigoriev I.V."/>
            <person name="Hibbett D.S."/>
            <person name="Martin F."/>
        </authorList>
    </citation>
    <scope>NUCLEOTIDE SEQUENCE [LARGE SCALE GENOMIC DNA]</scope>
    <source>
        <strain evidence="2">ATCC 200175</strain>
    </source>
</reference>
<dbReference type="OrthoDB" id="10029320at2759"/>
<dbReference type="InterPro" id="IPR036396">
    <property type="entry name" value="Cyt_P450_sf"/>
</dbReference>
<dbReference type="AlphaFoldDB" id="A0A0C9UAM3"/>
<dbReference type="SUPFAM" id="SSF48264">
    <property type="entry name" value="Cytochrome P450"/>
    <property type="match status" value="1"/>
</dbReference>
<name>A0A0C9UAM3_PAXIN</name>
<reference evidence="1 2" key="1">
    <citation type="submission" date="2014-06" db="EMBL/GenBank/DDBJ databases">
        <authorList>
            <consortium name="DOE Joint Genome Institute"/>
            <person name="Kuo A."/>
            <person name="Kohler A."/>
            <person name="Nagy L.G."/>
            <person name="Floudas D."/>
            <person name="Copeland A."/>
            <person name="Barry K.W."/>
            <person name="Cichocki N."/>
            <person name="Veneault-Fourrey C."/>
            <person name="LaButti K."/>
            <person name="Lindquist E.A."/>
            <person name="Lipzen A."/>
            <person name="Lundell T."/>
            <person name="Morin E."/>
            <person name="Murat C."/>
            <person name="Sun H."/>
            <person name="Tunlid A."/>
            <person name="Henrissat B."/>
            <person name="Grigoriev I.V."/>
            <person name="Hibbett D.S."/>
            <person name="Martin F."/>
            <person name="Nordberg H.P."/>
            <person name="Cantor M.N."/>
            <person name="Hua S.X."/>
        </authorList>
    </citation>
    <scope>NUCLEOTIDE SEQUENCE [LARGE SCALE GENOMIC DNA]</scope>
    <source>
        <strain evidence="1 2">ATCC 200175</strain>
    </source>
</reference>
<dbReference type="GO" id="GO:0004497">
    <property type="term" value="F:monooxygenase activity"/>
    <property type="evidence" value="ECO:0007669"/>
    <property type="project" value="InterPro"/>
</dbReference>
<dbReference type="GO" id="GO:0020037">
    <property type="term" value="F:heme binding"/>
    <property type="evidence" value="ECO:0007669"/>
    <property type="project" value="InterPro"/>
</dbReference>
<dbReference type="GO" id="GO:0005506">
    <property type="term" value="F:iron ion binding"/>
    <property type="evidence" value="ECO:0007669"/>
    <property type="project" value="InterPro"/>
</dbReference>
<dbReference type="EMBL" id="KN819335">
    <property type="protein sequence ID" value="KIJ15981.1"/>
    <property type="molecule type" value="Genomic_DNA"/>
</dbReference>
<dbReference type="HOGENOM" id="CLU_044612_1_0_1"/>